<dbReference type="InterPro" id="IPR050598">
    <property type="entry name" value="AminoAcid_Transporter"/>
</dbReference>
<gene>
    <name evidence="6" type="ORF">PHLGIDRAFT_66968</name>
</gene>
<evidence type="ECO:0008006" key="8">
    <source>
        <dbReference type="Google" id="ProtNLM"/>
    </source>
</evidence>
<protein>
    <recommendedName>
        <fullName evidence="8">Amino acid permease/ SLC12A domain-containing protein</fullName>
    </recommendedName>
</protein>
<feature type="transmembrane region" description="Helical" evidence="5">
    <location>
        <begin position="143"/>
        <end position="161"/>
    </location>
</feature>
<keyword evidence="3 5" id="KW-1133">Transmembrane helix</keyword>
<keyword evidence="2 5" id="KW-0812">Transmembrane</keyword>
<evidence type="ECO:0000256" key="5">
    <source>
        <dbReference type="SAM" id="Phobius"/>
    </source>
</evidence>
<dbReference type="PIRSF" id="PIRSF006060">
    <property type="entry name" value="AA_transporter"/>
    <property type="match status" value="1"/>
</dbReference>
<feature type="transmembrane region" description="Helical" evidence="5">
    <location>
        <begin position="109"/>
        <end position="131"/>
    </location>
</feature>
<dbReference type="HOGENOM" id="CLU_013661_4_1_1"/>
<dbReference type="GO" id="GO:0016020">
    <property type="term" value="C:membrane"/>
    <property type="evidence" value="ECO:0007669"/>
    <property type="project" value="UniProtKB-SubCell"/>
</dbReference>
<evidence type="ECO:0000256" key="1">
    <source>
        <dbReference type="ARBA" id="ARBA00004141"/>
    </source>
</evidence>
<keyword evidence="7" id="KW-1185">Reference proteome</keyword>
<feature type="transmembrane region" description="Helical" evidence="5">
    <location>
        <begin position="459"/>
        <end position="481"/>
    </location>
</feature>
<proteinExistence type="predicted"/>
<dbReference type="InterPro" id="IPR002293">
    <property type="entry name" value="AA/rel_permease1"/>
</dbReference>
<dbReference type="Pfam" id="PF13520">
    <property type="entry name" value="AA_permease_2"/>
    <property type="match status" value="1"/>
</dbReference>
<comment type="subcellular location">
    <subcellularLocation>
        <location evidence="1">Membrane</location>
        <topology evidence="1">Multi-pass membrane protein</topology>
    </subcellularLocation>
</comment>
<dbReference type="PANTHER" id="PTHR11785">
    <property type="entry name" value="AMINO ACID TRANSPORTER"/>
    <property type="match status" value="1"/>
</dbReference>
<evidence type="ECO:0000256" key="2">
    <source>
        <dbReference type="ARBA" id="ARBA00022692"/>
    </source>
</evidence>
<dbReference type="Proteomes" id="UP000053257">
    <property type="component" value="Unassembled WGS sequence"/>
</dbReference>
<feature type="transmembrane region" description="Helical" evidence="5">
    <location>
        <begin position="173"/>
        <end position="194"/>
    </location>
</feature>
<evidence type="ECO:0000313" key="7">
    <source>
        <dbReference type="Proteomes" id="UP000053257"/>
    </source>
</evidence>
<feature type="transmembrane region" description="Helical" evidence="5">
    <location>
        <begin position="310"/>
        <end position="329"/>
    </location>
</feature>
<keyword evidence="4 5" id="KW-0472">Membrane</keyword>
<dbReference type="Gene3D" id="1.20.1740.10">
    <property type="entry name" value="Amino acid/polyamine transporter I"/>
    <property type="match status" value="1"/>
</dbReference>
<evidence type="ECO:0000256" key="3">
    <source>
        <dbReference type="ARBA" id="ARBA00022989"/>
    </source>
</evidence>
<evidence type="ECO:0000313" key="6">
    <source>
        <dbReference type="EMBL" id="KIP09738.1"/>
    </source>
</evidence>
<reference evidence="6 7" key="1">
    <citation type="journal article" date="2014" name="PLoS Genet.">
        <title>Analysis of the Phlebiopsis gigantea genome, transcriptome and secretome provides insight into its pioneer colonization strategies of wood.</title>
        <authorList>
            <person name="Hori C."/>
            <person name="Ishida T."/>
            <person name="Igarashi K."/>
            <person name="Samejima M."/>
            <person name="Suzuki H."/>
            <person name="Master E."/>
            <person name="Ferreira P."/>
            <person name="Ruiz-Duenas F.J."/>
            <person name="Held B."/>
            <person name="Canessa P."/>
            <person name="Larrondo L.F."/>
            <person name="Schmoll M."/>
            <person name="Druzhinina I.S."/>
            <person name="Kubicek C.P."/>
            <person name="Gaskell J.A."/>
            <person name="Kersten P."/>
            <person name="St John F."/>
            <person name="Glasner J."/>
            <person name="Sabat G."/>
            <person name="Splinter BonDurant S."/>
            <person name="Syed K."/>
            <person name="Yadav J."/>
            <person name="Mgbeahuruike A.C."/>
            <person name="Kovalchuk A."/>
            <person name="Asiegbu F.O."/>
            <person name="Lackner G."/>
            <person name="Hoffmeister D."/>
            <person name="Rencoret J."/>
            <person name="Gutierrez A."/>
            <person name="Sun H."/>
            <person name="Lindquist E."/>
            <person name="Barry K."/>
            <person name="Riley R."/>
            <person name="Grigoriev I.V."/>
            <person name="Henrissat B."/>
            <person name="Kues U."/>
            <person name="Berka R.M."/>
            <person name="Martinez A.T."/>
            <person name="Covert S.F."/>
            <person name="Blanchette R.A."/>
            <person name="Cullen D."/>
        </authorList>
    </citation>
    <scope>NUCLEOTIDE SEQUENCE [LARGE SCALE GENOMIC DNA]</scope>
    <source>
        <strain evidence="6 7">11061_1 CR5-6</strain>
    </source>
</reference>
<accession>A0A0C3PRC1</accession>
<dbReference type="OrthoDB" id="5982228at2759"/>
<feature type="transmembrane region" description="Helical" evidence="5">
    <location>
        <begin position="426"/>
        <end position="447"/>
    </location>
</feature>
<dbReference type="GO" id="GO:0015179">
    <property type="term" value="F:L-amino acid transmembrane transporter activity"/>
    <property type="evidence" value="ECO:0007669"/>
    <property type="project" value="TreeGrafter"/>
</dbReference>
<feature type="transmembrane region" description="Helical" evidence="5">
    <location>
        <begin position="258"/>
        <end position="281"/>
    </location>
</feature>
<feature type="transmembrane region" description="Helical" evidence="5">
    <location>
        <begin position="214"/>
        <end position="237"/>
    </location>
</feature>
<name>A0A0C3PRC1_PHLG1</name>
<organism evidence="6 7">
    <name type="scientific">Phlebiopsis gigantea (strain 11061_1 CR5-6)</name>
    <name type="common">White-rot fungus</name>
    <name type="synonym">Peniophora gigantea</name>
    <dbReference type="NCBI Taxonomy" id="745531"/>
    <lineage>
        <taxon>Eukaryota</taxon>
        <taxon>Fungi</taxon>
        <taxon>Dikarya</taxon>
        <taxon>Basidiomycota</taxon>
        <taxon>Agaricomycotina</taxon>
        <taxon>Agaricomycetes</taxon>
        <taxon>Polyporales</taxon>
        <taxon>Phanerochaetaceae</taxon>
        <taxon>Phlebiopsis</taxon>
    </lineage>
</organism>
<sequence length="514" mass="56563">MLKRPLPALDDEWADHVPHDARKLGFWSASFLIFNRVIGTGIFATPSVILRSSGSVGLSLALWLLGALVAACGTAVYIELGTALPRSGGEKNYLDFIYRRPQFLATSVYSMYAVFIGWQSASTTVFGEYILHAYDPTRPPSPASARLASLACVTCAFLLHGTHIKWGVRLQNALGAFKLAILVGIAASGLAVLLRLPGFRLENPPHNLEWRTMWTGSASGGANAFVTGLYNVIWSFIGYSNANYALSEIRDPVRTIRLAAPAAMIAITAVYMLVNIAYYAVVDKDTILGSGRIVAALFFGRLWGTGTERVLSAIVALSTLGNVLAVLFSHGRVIQELGRERILPFSKFFASNKPFDAPMAGMFEQYVITAALVVLVPAGDAYHFMLNMSSYPLSLINSFVSGGLLLMHIPSVGLGKRYDWHPPFTAYRPVIAFFFLSNLFLAVAPLVPPAHGFRPYESLPYWLHMFTGCAISLLGVLYWFVRCRWLPARHGYRVVRERVVQDGMPRTVMRKVVD</sequence>
<dbReference type="PANTHER" id="PTHR11785:SF498">
    <property type="entry name" value="HIGH-AFFINITY METHIONINE PERMEASE"/>
    <property type="match status" value="1"/>
</dbReference>
<evidence type="ECO:0000256" key="4">
    <source>
        <dbReference type="ARBA" id="ARBA00023136"/>
    </source>
</evidence>
<dbReference type="EMBL" id="KN840462">
    <property type="protein sequence ID" value="KIP09738.1"/>
    <property type="molecule type" value="Genomic_DNA"/>
</dbReference>
<dbReference type="STRING" id="745531.A0A0C3PRC1"/>
<feature type="transmembrane region" description="Helical" evidence="5">
    <location>
        <begin position="366"/>
        <end position="385"/>
    </location>
</feature>
<feature type="transmembrane region" description="Helical" evidence="5">
    <location>
        <begin position="391"/>
        <end position="414"/>
    </location>
</feature>
<feature type="transmembrane region" description="Helical" evidence="5">
    <location>
        <begin position="24"/>
        <end position="44"/>
    </location>
</feature>
<feature type="transmembrane region" description="Helical" evidence="5">
    <location>
        <begin position="56"/>
        <end position="78"/>
    </location>
</feature>
<dbReference type="AlphaFoldDB" id="A0A0C3PRC1"/>